<organism evidence="2 3">
    <name type="scientific">Teratosphaeria destructans</name>
    <dbReference type="NCBI Taxonomy" id="418781"/>
    <lineage>
        <taxon>Eukaryota</taxon>
        <taxon>Fungi</taxon>
        <taxon>Dikarya</taxon>
        <taxon>Ascomycota</taxon>
        <taxon>Pezizomycotina</taxon>
        <taxon>Dothideomycetes</taxon>
        <taxon>Dothideomycetidae</taxon>
        <taxon>Mycosphaerellales</taxon>
        <taxon>Teratosphaeriaceae</taxon>
        <taxon>Teratosphaeria</taxon>
    </lineage>
</organism>
<dbReference type="Proteomes" id="UP001138500">
    <property type="component" value="Unassembled WGS sequence"/>
</dbReference>
<sequence length="80" mass="9290">MPRKEVRFNLPGQARPGESTNAGASSSRRRISNPRPVLKGSRERGDASARGRYEWEVRRREEVVDGKKRVTVTRTLRRWK</sequence>
<gene>
    <name evidence="2" type="ORF">Tdes44962_MAKER06595</name>
</gene>
<evidence type="ECO:0000313" key="3">
    <source>
        <dbReference type="Proteomes" id="UP001138500"/>
    </source>
</evidence>
<name>A0A9W7T1U2_9PEZI</name>
<evidence type="ECO:0000256" key="1">
    <source>
        <dbReference type="SAM" id="MobiDB-lite"/>
    </source>
</evidence>
<keyword evidence="3" id="KW-1185">Reference proteome</keyword>
<dbReference type="AlphaFoldDB" id="A0A9W7T1U2"/>
<dbReference type="EMBL" id="RIBY02000058">
    <property type="protein sequence ID" value="KAH9845469.1"/>
    <property type="molecule type" value="Genomic_DNA"/>
</dbReference>
<protein>
    <submittedName>
        <fullName evidence="2">Uncharacterized protein</fullName>
    </submittedName>
</protein>
<reference evidence="2 3" key="2">
    <citation type="journal article" date="2021" name="Curr. Genet.">
        <title>Genetic response to nitrogen starvation in the aggressive Eucalyptus foliar pathogen Teratosphaeria destructans.</title>
        <authorList>
            <person name="Havenga M."/>
            <person name="Wingfield B.D."/>
            <person name="Wingfield M.J."/>
            <person name="Dreyer L.L."/>
            <person name="Roets F."/>
            <person name="Aylward J."/>
        </authorList>
    </citation>
    <scope>NUCLEOTIDE SEQUENCE [LARGE SCALE GENOMIC DNA]</scope>
    <source>
        <strain evidence="2">CMW44962</strain>
    </source>
</reference>
<evidence type="ECO:0000313" key="2">
    <source>
        <dbReference type="EMBL" id="KAH9845469.1"/>
    </source>
</evidence>
<accession>A0A9W7T1U2</accession>
<proteinExistence type="predicted"/>
<feature type="compositionally biased region" description="Basic and acidic residues" evidence="1">
    <location>
        <begin position="40"/>
        <end position="51"/>
    </location>
</feature>
<reference evidence="2 3" key="1">
    <citation type="journal article" date="2018" name="IMA Fungus">
        <title>IMA Genome-F 10: Nine draft genome sequences of Claviceps purpurea s.lat., including C. arundinis, C. humidiphila, and C. cf. spartinae, pseudomolecules for the pitch canker pathogen Fusarium circinatum, draft genome of Davidsoniella eucalypti, Grosmannia galeiformis, Quambalaria eucalypti, and Teratosphaeria destructans.</title>
        <authorList>
            <person name="Wingfield B.D."/>
            <person name="Liu M."/>
            <person name="Nguyen H.D."/>
            <person name="Lane F.A."/>
            <person name="Morgan S.W."/>
            <person name="De Vos L."/>
            <person name="Wilken P.M."/>
            <person name="Duong T.A."/>
            <person name="Aylward J."/>
            <person name="Coetzee M.P."/>
            <person name="Dadej K."/>
            <person name="De Beer Z.W."/>
            <person name="Findlay W."/>
            <person name="Havenga M."/>
            <person name="Kolarik M."/>
            <person name="Menzies J.G."/>
            <person name="Naidoo K."/>
            <person name="Pochopski O."/>
            <person name="Shoukouhi P."/>
            <person name="Santana Q.C."/>
            <person name="Seifert K.A."/>
            <person name="Soal N."/>
            <person name="Steenkamp E.T."/>
            <person name="Tatham C.T."/>
            <person name="van der Nest M.A."/>
            <person name="Wingfield M.J."/>
        </authorList>
    </citation>
    <scope>NUCLEOTIDE SEQUENCE [LARGE SCALE GENOMIC DNA]</scope>
    <source>
        <strain evidence="2">CMW44962</strain>
    </source>
</reference>
<feature type="region of interest" description="Disordered" evidence="1">
    <location>
        <begin position="1"/>
        <end position="51"/>
    </location>
</feature>
<comment type="caution">
    <text evidence="2">The sequence shown here is derived from an EMBL/GenBank/DDBJ whole genome shotgun (WGS) entry which is preliminary data.</text>
</comment>